<reference evidence="1" key="2">
    <citation type="submission" date="2025-09" db="UniProtKB">
        <authorList>
            <consortium name="EnsemblPlants"/>
        </authorList>
    </citation>
    <scope>IDENTIFICATION</scope>
</reference>
<name>A0ACD5WUA6_AVESA</name>
<organism evidence="1 2">
    <name type="scientific">Avena sativa</name>
    <name type="common">Oat</name>
    <dbReference type="NCBI Taxonomy" id="4498"/>
    <lineage>
        <taxon>Eukaryota</taxon>
        <taxon>Viridiplantae</taxon>
        <taxon>Streptophyta</taxon>
        <taxon>Embryophyta</taxon>
        <taxon>Tracheophyta</taxon>
        <taxon>Spermatophyta</taxon>
        <taxon>Magnoliopsida</taxon>
        <taxon>Liliopsida</taxon>
        <taxon>Poales</taxon>
        <taxon>Poaceae</taxon>
        <taxon>BOP clade</taxon>
        <taxon>Pooideae</taxon>
        <taxon>Poodae</taxon>
        <taxon>Poeae</taxon>
        <taxon>Poeae Chloroplast Group 1 (Aveneae type)</taxon>
        <taxon>Aveninae</taxon>
        <taxon>Avena</taxon>
    </lineage>
</organism>
<evidence type="ECO:0000313" key="2">
    <source>
        <dbReference type="Proteomes" id="UP001732700"/>
    </source>
</evidence>
<protein>
    <submittedName>
        <fullName evidence="1">Uncharacterized protein</fullName>
    </submittedName>
</protein>
<accession>A0ACD5WUA6</accession>
<dbReference type="EnsemblPlants" id="AVESA.00010b.r2.4CG1287620.1">
    <property type="protein sequence ID" value="AVESA.00010b.r2.4CG1287620.1.CDS.1"/>
    <property type="gene ID" value="AVESA.00010b.r2.4CG1287620"/>
</dbReference>
<reference evidence="1" key="1">
    <citation type="submission" date="2021-05" db="EMBL/GenBank/DDBJ databases">
        <authorList>
            <person name="Scholz U."/>
            <person name="Mascher M."/>
            <person name="Fiebig A."/>
        </authorList>
    </citation>
    <scope>NUCLEOTIDE SEQUENCE [LARGE SCALE GENOMIC DNA]</scope>
</reference>
<dbReference type="Proteomes" id="UP001732700">
    <property type="component" value="Chromosome 4C"/>
</dbReference>
<sequence length="101" mass="11017">MMASARSSSWVTLVALLLTVALAHTANGADHLSTGYYAKTCPSVERVVWSVMANRVGGGRMAPAVLRLFFHDCFVNVCRMPTFIYCLLHAHARHVLTPLAS</sequence>
<evidence type="ECO:0000313" key="1">
    <source>
        <dbReference type="EnsemblPlants" id="AVESA.00010b.r2.4CG1287620.1.CDS.1"/>
    </source>
</evidence>
<proteinExistence type="predicted"/>
<keyword evidence="2" id="KW-1185">Reference proteome</keyword>